<reference evidence="3" key="1">
    <citation type="submission" date="2015-09" db="EMBL/GenBank/DDBJ databases">
        <authorList>
            <consortium name="Pathogen Informatics"/>
        </authorList>
    </citation>
    <scope>NUCLEOTIDE SEQUENCE [LARGE SCALE GENOMIC DNA]</scope>
    <source>
        <strain evidence="3">Lake Konstanz</strain>
    </source>
</reference>
<accession>A0A0S4J1B3</accession>
<gene>
    <name evidence="2" type="ORF">BSAL_86440</name>
</gene>
<evidence type="ECO:0000313" key="3">
    <source>
        <dbReference type="Proteomes" id="UP000051952"/>
    </source>
</evidence>
<name>A0A0S4J1B3_BODSA</name>
<keyword evidence="3" id="KW-1185">Reference proteome</keyword>
<sequence length="1142" mass="126852">MDKYIPRNKLPTSTRPKDSQAEVVIPFSIQHSSFAGGEYHRPQSAAAAAGEDLTDTVVERLTSFSTTSIVSSTGSLTATSRGQTTLVTRLSRDTIFVFDPLGEFTVEHGAALRQLLGDDVEIIVKVPARSPLGKSSTDSRFGGDGSFVPGAAMSGQWMMQDTLHMLLEHQRLNNRNISSRNGTDDAFGAPPNRSPTTSSDPLVIVVDFRRADLRCASPFEQLRLHFQALRNNQQQQRRQKQSPLLLRDVVYLATPPVRDPLDVSEVVTNFHRTSALWKMSFEWRTQLHREQKPRQESPQQQQQQPVENNMTPKRSTPVALSTAPHDDYIHQAPSMLPELHHILYYGRDSWRQGTRGLFFFPTSGTTPSRKQLVSSAFYAGTSTSLLDFLSAVCDVIGCIDSDVDTSLPLEPILTHLYISWVSGGTVPPTMQRDSLLLVSIRSTAPHDDYIHQAPSMLPELHHILYYGRDSWRQGTRGLFFFPTSGTTPSRKQLVSSAFYAGTSTSLLDFLSAVCDVIGCIDSDVDTSLPLEPILTHLYISWVSGGTVPPTMQRDSLLLVSIRTFPCAQRKSVDPLQCQKRMQGGRGKVTHSASFLVIDTTPDCMAERASLHKKGLFLSLKRVEVAATLDMQQSPSPPAVQPLLPVCVAQYQLSGHPVHHGVVRLRVDVDDKESIQALKSMKPHTSRILDTWGNWRRSGYWTPHHKSLRQADPSAQTYENLLPRFPATACPAGELGSESTVIITMATRCRPHIVSAFVHTFLRTQEQLRGCSSGGNGTQFPTVLVAVVSDPADFVRALLPPGMWRGSGRPPPVVFLSLAVWNALTSTKFPSSLQKCKVVISRFPTFMMLLRVIATEWKPTYAMMADARDVLFQTNVGEAIAEINTVRTNEELPVVYGSVPLISRDREVRHRSRDSVRRPNSQNTGDEQRLCKNATGASPALITKDNFVAIVLERGYLNSPDLFAFLPFLFNRLWLAQTFGDAFAWRVTETSELRFKQRNSSRCTKINQSQPGVQRGIPFPIACAGVFFGTITGVIDTMRLLTDTLLHTTKCKGNDQGVLVALAVMGFARSGFPHDVFFLDPYYGKFTHGFTDDAGRNMRMSHARGGKLVTNCHGMPYAVLHQIDRHEGPYKYLVSSINDSLPH</sequence>
<feature type="region of interest" description="Disordered" evidence="1">
    <location>
        <begin position="287"/>
        <end position="321"/>
    </location>
</feature>
<protein>
    <submittedName>
        <fullName evidence="2">Uncharacterized protein</fullName>
    </submittedName>
</protein>
<dbReference type="VEuPathDB" id="TriTrypDB:BSAL_86440"/>
<feature type="compositionally biased region" description="Low complexity" evidence="1">
    <location>
        <begin position="296"/>
        <end position="307"/>
    </location>
</feature>
<evidence type="ECO:0000256" key="1">
    <source>
        <dbReference type="SAM" id="MobiDB-lite"/>
    </source>
</evidence>
<dbReference type="EMBL" id="CYKH01001054">
    <property type="protein sequence ID" value="CUG80755.1"/>
    <property type="molecule type" value="Genomic_DNA"/>
</dbReference>
<organism evidence="2 3">
    <name type="scientific">Bodo saltans</name>
    <name type="common">Flagellated protozoan</name>
    <dbReference type="NCBI Taxonomy" id="75058"/>
    <lineage>
        <taxon>Eukaryota</taxon>
        <taxon>Discoba</taxon>
        <taxon>Euglenozoa</taxon>
        <taxon>Kinetoplastea</taxon>
        <taxon>Metakinetoplastina</taxon>
        <taxon>Eubodonida</taxon>
        <taxon>Bodonidae</taxon>
        <taxon>Bodo</taxon>
    </lineage>
</organism>
<evidence type="ECO:0000313" key="2">
    <source>
        <dbReference type="EMBL" id="CUG80755.1"/>
    </source>
</evidence>
<proteinExistence type="predicted"/>
<dbReference type="AlphaFoldDB" id="A0A0S4J1B3"/>
<feature type="region of interest" description="Disordered" evidence="1">
    <location>
        <begin position="177"/>
        <end position="198"/>
    </location>
</feature>
<dbReference type="Proteomes" id="UP000051952">
    <property type="component" value="Unassembled WGS sequence"/>
</dbReference>